<evidence type="ECO:0000313" key="2">
    <source>
        <dbReference type="EMBL" id="CCO16686.1"/>
    </source>
</evidence>
<dbReference type="OrthoDB" id="496166at2759"/>
<dbReference type="Proteomes" id="UP000198341">
    <property type="component" value="Chromosome 5"/>
</dbReference>
<proteinExistence type="predicted"/>
<dbReference type="InterPro" id="IPR012663">
    <property type="entry name" value="CHP02450_Tryp"/>
</dbReference>
<gene>
    <name evidence="2" type="ORF">Bathy05g03730</name>
</gene>
<organism evidence="2 3">
    <name type="scientific">Bathycoccus prasinos</name>
    <dbReference type="NCBI Taxonomy" id="41875"/>
    <lineage>
        <taxon>Eukaryota</taxon>
        <taxon>Viridiplantae</taxon>
        <taxon>Chlorophyta</taxon>
        <taxon>Mamiellophyceae</taxon>
        <taxon>Mamiellales</taxon>
        <taxon>Bathycoccaceae</taxon>
        <taxon>Bathycoccus</taxon>
    </lineage>
</organism>
<feature type="compositionally biased region" description="Acidic residues" evidence="1">
    <location>
        <begin position="262"/>
        <end position="272"/>
    </location>
</feature>
<dbReference type="KEGG" id="bpg:Bathy05g03730"/>
<dbReference type="RefSeq" id="XP_007513128.1">
    <property type="nucleotide sequence ID" value="XM_007513066.1"/>
</dbReference>
<evidence type="ECO:0000256" key="1">
    <source>
        <dbReference type="SAM" id="MobiDB-lite"/>
    </source>
</evidence>
<sequence>MRASSLSSAFSVLPPLLFKSNRRKLLLNKRHRYCNTYSINVVCEEASSPFQCERCSDTGYQTCQTCEGFGSLPSGGFSSKNSINFDKVLGTNWTALLRTKGWRHFEATAKRVDSETRSKFVTLSATCDREQTIEVPLVELKNREKWAAGWQQKENIEWDNEARDNSGALIGKPKRSRKACKRCQGEGKIVCAGGKKCKAGKAMQRQKLIQISVETRLKELSKSEEADVETKRKAKKAVKEMARVKEKEEQRKRELKSRFGGNDEEEDTEEDIPSGIKTKNTRKKERTDADGNWADARLRKRDELLEKWIQGGSSASGSDDDRQ</sequence>
<accession>K8EF78</accession>
<feature type="region of interest" description="Disordered" evidence="1">
    <location>
        <begin position="221"/>
        <end position="296"/>
    </location>
</feature>
<keyword evidence="3" id="KW-1185">Reference proteome</keyword>
<dbReference type="Pfam" id="PF09493">
    <property type="entry name" value="DUF2389"/>
    <property type="match status" value="1"/>
</dbReference>
<dbReference type="GeneID" id="19015876"/>
<name>K8EF78_9CHLO</name>
<dbReference type="AlphaFoldDB" id="K8EF78"/>
<reference evidence="2 3" key="1">
    <citation type="submission" date="2011-10" db="EMBL/GenBank/DDBJ databases">
        <authorList>
            <person name="Genoscope - CEA"/>
        </authorList>
    </citation>
    <scope>NUCLEOTIDE SEQUENCE [LARGE SCALE GENOMIC DNA]</scope>
    <source>
        <strain evidence="2 3">RCC 1105</strain>
    </source>
</reference>
<dbReference type="eggNOG" id="ENOG502S85E">
    <property type="taxonomic scope" value="Eukaryota"/>
</dbReference>
<feature type="compositionally biased region" description="Basic and acidic residues" evidence="1">
    <location>
        <begin position="221"/>
        <end position="252"/>
    </location>
</feature>
<evidence type="ECO:0000313" key="3">
    <source>
        <dbReference type="Proteomes" id="UP000198341"/>
    </source>
</evidence>
<protein>
    <submittedName>
        <fullName evidence="2">Uncharacterized protein</fullName>
    </submittedName>
</protein>
<dbReference type="NCBIfam" id="TIGR02450">
    <property type="entry name" value="TIGR02450 family Trp-rich protein"/>
    <property type="match status" value="1"/>
</dbReference>
<dbReference type="EMBL" id="FO082274">
    <property type="protein sequence ID" value="CCO16686.1"/>
    <property type="molecule type" value="Genomic_DNA"/>
</dbReference>